<dbReference type="SUPFAM" id="SSF46785">
    <property type="entry name" value="Winged helix' DNA-binding domain"/>
    <property type="match status" value="1"/>
</dbReference>
<dbReference type="AlphaFoldDB" id="A0A7W3IHS7"/>
<dbReference type="EMBL" id="JACGXS010000001">
    <property type="protein sequence ID" value="MBA8680914.1"/>
    <property type="molecule type" value="Genomic_DNA"/>
</dbReference>
<keyword evidence="7" id="KW-1185">Reference proteome</keyword>
<dbReference type="Pfam" id="PF03466">
    <property type="entry name" value="LysR_substrate"/>
    <property type="match status" value="1"/>
</dbReference>
<protein>
    <submittedName>
        <fullName evidence="6">LysR family transcriptional regulator</fullName>
    </submittedName>
</protein>
<accession>A0A7W3IHS7</accession>
<dbReference type="InterPro" id="IPR000847">
    <property type="entry name" value="LysR_HTH_N"/>
</dbReference>
<keyword evidence="2" id="KW-0805">Transcription regulation</keyword>
<proteinExistence type="inferred from homology"/>
<dbReference type="InterPro" id="IPR036388">
    <property type="entry name" value="WH-like_DNA-bd_sf"/>
</dbReference>
<comment type="caution">
    <text evidence="6">The sequence shown here is derived from an EMBL/GenBank/DDBJ whole genome shotgun (WGS) entry which is preliminary data.</text>
</comment>
<gene>
    <name evidence="6" type="ORF">H4O11_03740</name>
</gene>
<name>A0A7W3IHS7_9GAMM</name>
<dbReference type="PANTHER" id="PTHR30537:SF5">
    <property type="entry name" value="HTH-TYPE TRANSCRIPTIONAL ACTIVATOR TTDR-RELATED"/>
    <property type="match status" value="1"/>
</dbReference>
<evidence type="ECO:0000256" key="4">
    <source>
        <dbReference type="ARBA" id="ARBA00023163"/>
    </source>
</evidence>
<dbReference type="InterPro" id="IPR036390">
    <property type="entry name" value="WH_DNA-bd_sf"/>
</dbReference>
<evidence type="ECO:0000256" key="2">
    <source>
        <dbReference type="ARBA" id="ARBA00023015"/>
    </source>
</evidence>
<evidence type="ECO:0000259" key="5">
    <source>
        <dbReference type="PROSITE" id="PS50931"/>
    </source>
</evidence>
<dbReference type="GO" id="GO:0003677">
    <property type="term" value="F:DNA binding"/>
    <property type="evidence" value="ECO:0007669"/>
    <property type="project" value="UniProtKB-KW"/>
</dbReference>
<dbReference type="FunFam" id="1.10.10.10:FF:000001">
    <property type="entry name" value="LysR family transcriptional regulator"/>
    <property type="match status" value="1"/>
</dbReference>
<dbReference type="PANTHER" id="PTHR30537">
    <property type="entry name" value="HTH-TYPE TRANSCRIPTIONAL REGULATOR"/>
    <property type="match status" value="1"/>
</dbReference>
<evidence type="ECO:0000313" key="6">
    <source>
        <dbReference type="EMBL" id="MBA8680914.1"/>
    </source>
</evidence>
<keyword evidence="4" id="KW-0804">Transcription</keyword>
<dbReference type="Gene3D" id="1.10.10.10">
    <property type="entry name" value="Winged helix-like DNA-binding domain superfamily/Winged helix DNA-binding domain"/>
    <property type="match status" value="1"/>
</dbReference>
<dbReference type="Gene3D" id="3.40.190.290">
    <property type="match status" value="1"/>
</dbReference>
<dbReference type="InterPro" id="IPR005119">
    <property type="entry name" value="LysR_subst-bd"/>
</dbReference>
<dbReference type="Pfam" id="PF00126">
    <property type="entry name" value="HTH_1"/>
    <property type="match status" value="1"/>
</dbReference>
<sequence length="333" mass="35989">MNDLAEMRAFVATARAGSLTAAARGLGVATSMISERLRQLETRLAVKLLVRSTRRQSLTPAGEAYLARCEEILQLIERAELEAHADRDGHSGSLRVACPVPLGRHVVGPLAARFMALHPDVRIDLQMSRAAVDLIGNAIDIAVRGGIAPHPSFISRPLFSSPRILVASPGYLQQHGTPRSVAELALHRCIDHGGSGGATEPPAWMLGAGEHRQRVGLHVVARANDPDTMIQWALAGVGVMQRSRWEVAALLDTGRLVEVLPETAGEPRLFAETHLVKSIYSRRIALFVDYLHAELPAHVRAYEERGAAPHHRSQQAVLAAHPLLAPGGIIETI</sequence>
<evidence type="ECO:0000256" key="3">
    <source>
        <dbReference type="ARBA" id="ARBA00023125"/>
    </source>
</evidence>
<evidence type="ECO:0000256" key="1">
    <source>
        <dbReference type="ARBA" id="ARBA00009437"/>
    </source>
</evidence>
<dbReference type="SUPFAM" id="SSF53850">
    <property type="entry name" value="Periplasmic binding protein-like II"/>
    <property type="match status" value="1"/>
</dbReference>
<dbReference type="CDD" id="cd08422">
    <property type="entry name" value="PBP2_CrgA_like"/>
    <property type="match status" value="1"/>
</dbReference>
<comment type="similarity">
    <text evidence="1">Belongs to the LysR transcriptional regulatory family.</text>
</comment>
<dbReference type="RefSeq" id="WP_182338063.1">
    <property type="nucleotide sequence ID" value="NZ_JACGXS010000001.1"/>
</dbReference>
<dbReference type="Proteomes" id="UP000547058">
    <property type="component" value="Unassembled WGS sequence"/>
</dbReference>
<organism evidence="6 7">
    <name type="scientific">Stenotrophomonas tumulicola</name>
    <dbReference type="NCBI Taxonomy" id="1685415"/>
    <lineage>
        <taxon>Bacteria</taxon>
        <taxon>Pseudomonadati</taxon>
        <taxon>Pseudomonadota</taxon>
        <taxon>Gammaproteobacteria</taxon>
        <taxon>Lysobacterales</taxon>
        <taxon>Lysobacteraceae</taxon>
        <taxon>Stenotrophomonas</taxon>
    </lineage>
</organism>
<dbReference type="InterPro" id="IPR058163">
    <property type="entry name" value="LysR-type_TF_proteobact-type"/>
</dbReference>
<feature type="domain" description="HTH lysR-type" evidence="5">
    <location>
        <begin position="1"/>
        <end position="59"/>
    </location>
</feature>
<dbReference type="PROSITE" id="PS50931">
    <property type="entry name" value="HTH_LYSR"/>
    <property type="match status" value="1"/>
</dbReference>
<dbReference type="GO" id="GO:0003700">
    <property type="term" value="F:DNA-binding transcription factor activity"/>
    <property type="evidence" value="ECO:0007669"/>
    <property type="project" value="InterPro"/>
</dbReference>
<reference evidence="6 7" key="1">
    <citation type="submission" date="2020-08" db="EMBL/GenBank/DDBJ databases">
        <title>Stenotrophomonas tumulicola JCM 30961.</title>
        <authorList>
            <person name="Deng Y."/>
        </authorList>
    </citation>
    <scope>NUCLEOTIDE SEQUENCE [LARGE SCALE GENOMIC DNA]</scope>
    <source>
        <strain evidence="6 7">JCM 30961</strain>
    </source>
</reference>
<evidence type="ECO:0000313" key="7">
    <source>
        <dbReference type="Proteomes" id="UP000547058"/>
    </source>
</evidence>
<keyword evidence="3" id="KW-0238">DNA-binding</keyword>